<dbReference type="InterPro" id="IPR027291">
    <property type="entry name" value="Glyco_hydro_38_N_sf"/>
</dbReference>
<evidence type="ECO:0000313" key="7">
    <source>
        <dbReference type="Proteomes" id="UP001519535"/>
    </source>
</evidence>
<feature type="domain" description="Glycoside hydrolase family 38 central" evidence="5">
    <location>
        <begin position="395"/>
        <end position="473"/>
    </location>
</feature>
<name>A0ABS5RLA1_9MYCO</name>
<dbReference type="RefSeq" id="WP_214093806.1">
    <property type="nucleotide sequence ID" value="NZ_JAHCLR010000033.1"/>
</dbReference>
<reference evidence="6 7" key="1">
    <citation type="submission" date="2021-05" db="EMBL/GenBank/DDBJ databases">
        <title>Mycobacterium acidophilum sp. nov., an extremely acid-tolerant member of the genus Mycobacterium.</title>
        <authorList>
            <person name="Xia J."/>
        </authorList>
    </citation>
    <scope>NUCLEOTIDE SEQUENCE [LARGE SCALE GENOMIC DNA]</scope>
    <source>
        <strain evidence="6 7">M1</strain>
    </source>
</reference>
<dbReference type="InterPro" id="IPR018905">
    <property type="entry name" value="A-galactase_NEW3"/>
</dbReference>
<dbReference type="SUPFAM" id="SSF88688">
    <property type="entry name" value="Families 57/38 glycoside transferase middle domain"/>
    <property type="match status" value="1"/>
</dbReference>
<evidence type="ECO:0000256" key="1">
    <source>
        <dbReference type="ARBA" id="ARBA00009792"/>
    </source>
</evidence>
<dbReference type="Gene3D" id="3.20.110.10">
    <property type="entry name" value="Glycoside hydrolase 38, N terminal domain"/>
    <property type="match status" value="1"/>
</dbReference>
<evidence type="ECO:0000256" key="3">
    <source>
        <dbReference type="ARBA" id="ARBA00022801"/>
    </source>
</evidence>
<dbReference type="InterPro" id="IPR000602">
    <property type="entry name" value="Glyco_hydro_38_N"/>
</dbReference>
<keyword evidence="4" id="KW-0326">Glycosidase</keyword>
<organism evidence="6 7">
    <name type="scientific">Mycolicibacter acidiphilus</name>
    <dbReference type="NCBI Taxonomy" id="2835306"/>
    <lineage>
        <taxon>Bacteria</taxon>
        <taxon>Bacillati</taxon>
        <taxon>Actinomycetota</taxon>
        <taxon>Actinomycetes</taxon>
        <taxon>Mycobacteriales</taxon>
        <taxon>Mycobacteriaceae</taxon>
        <taxon>Mycolicibacter</taxon>
    </lineage>
</organism>
<dbReference type="Pfam" id="PF09261">
    <property type="entry name" value="Alpha-mann_mid"/>
    <property type="match status" value="1"/>
</dbReference>
<dbReference type="InterPro" id="IPR015341">
    <property type="entry name" value="Glyco_hydro_38_cen"/>
</dbReference>
<dbReference type="SUPFAM" id="SSF88713">
    <property type="entry name" value="Glycoside hydrolase/deacetylase"/>
    <property type="match status" value="1"/>
</dbReference>
<protein>
    <submittedName>
        <fullName evidence="6">Alpha-mannosidase</fullName>
    </submittedName>
</protein>
<dbReference type="InterPro" id="IPR037094">
    <property type="entry name" value="Glyco_hydro_38_cen_sf"/>
</dbReference>
<dbReference type="EMBL" id="JAHCLR010000033">
    <property type="protein sequence ID" value="MBS9534944.1"/>
    <property type="molecule type" value="Genomic_DNA"/>
</dbReference>
<proteinExistence type="inferred from homology"/>
<dbReference type="Proteomes" id="UP001519535">
    <property type="component" value="Unassembled WGS sequence"/>
</dbReference>
<dbReference type="Gene3D" id="2.70.98.30">
    <property type="entry name" value="Golgi alpha-mannosidase II, domain 4"/>
    <property type="match status" value="2"/>
</dbReference>
<dbReference type="Gene3D" id="2.60.40.10">
    <property type="entry name" value="Immunoglobulins"/>
    <property type="match status" value="1"/>
</dbReference>
<evidence type="ECO:0000256" key="2">
    <source>
        <dbReference type="ARBA" id="ARBA00022723"/>
    </source>
</evidence>
<gene>
    <name evidence="6" type="ORF">KIH27_15230</name>
</gene>
<evidence type="ECO:0000259" key="5">
    <source>
        <dbReference type="SMART" id="SM00872"/>
    </source>
</evidence>
<dbReference type="InterPro" id="IPR013783">
    <property type="entry name" value="Ig-like_fold"/>
</dbReference>
<evidence type="ECO:0000256" key="4">
    <source>
        <dbReference type="ARBA" id="ARBA00023295"/>
    </source>
</evidence>
<comment type="similarity">
    <text evidence="1">Belongs to the glycosyl hydrolase 38 family.</text>
</comment>
<dbReference type="InterPro" id="IPR011330">
    <property type="entry name" value="Glyco_hydro/deAcase_b/a-brl"/>
</dbReference>
<dbReference type="Pfam" id="PF01074">
    <property type="entry name" value="Glyco_hydro_38N"/>
    <property type="match status" value="1"/>
</dbReference>
<dbReference type="SMART" id="SM00872">
    <property type="entry name" value="Alpha-mann_mid"/>
    <property type="match status" value="1"/>
</dbReference>
<dbReference type="Pfam" id="PF10633">
    <property type="entry name" value="NPCBM_assoc"/>
    <property type="match status" value="1"/>
</dbReference>
<dbReference type="PANTHER" id="PTHR46017:SF1">
    <property type="entry name" value="ALPHA-MANNOSIDASE 2C1"/>
    <property type="match status" value="1"/>
</dbReference>
<dbReference type="SUPFAM" id="SSF74650">
    <property type="entry name" value="Galactose mutarotase-like"/>
    <property type="match status" value="2"/>
</dbReference>
<dbReference type="PANTHER" id="PTHR46017">
    <property type="entry name" value="ALPHA-MANNOSIDASE 2C1"/>
    <property type="match status" value="1"/>
</dbReference>
<dbReference type="InterPro" id="IPR028995">
    <property type="entry name" value="Glyco_hydro_57/38_cen_sf"/>
</dbReference>
<keyword evidence="3" id="KW-0378">Hydrolase</keyword>
<keyword evidence="7" id="KW-1185">Reference proteome</keyword>
<dbReference type="CDD" id="cd10786">
    <property type="entry name" value="GH38N_AMII_like"/>
    <property type="match status" value="1"/>
</dbReference>
<dbReference type="InterPro" id="IPR011013">
    <property type="entry name" value="Gal_mutarotase_sf_dom"/>
</dbReference>
<dbReference type="Gene3D" id="1.20.1270.50">
    <property type="entry name" value="Glycoside hydrolase family 38, central domain"/>
    <property type="match status" value="1"/>
</dbReference>
<sequence length="1405" mass="148721">MEVVAAQSTDLFVGPAAAPVQLARVDYRGAAAGSVIRVDGDGLRGQAVIAGADGVDGSVEIPVNVVGAAPGQRRAARAAAAGAELDFTFTVAEPGWTMFMVGHFHYDPVWWNTQANYTSEWTESPLGACRQTNGINLMRAHLDWARTHPEYKFVVAEVDYLKPYWDTHPADRAELRRLIADGRVEVMGGTYNEPSTNLTDAETTIRNLVHGIGFQRDIMGGHPATAWQLDVFGHDPQFPGMMADAGLTSSAWARGPYHQWGPMAGGGDPCRMQFPSEFEWIAPSGRGLLTHYMPAHYAAGWWMDAAQTLAEAEADVHTLFSGLQKVAATRNVLLPVGTDFTPPNRWVVDIHRDWAARYTWPRFVCALPSEFFAAVRAELGARGRTPSPQTRDMNPIYTGCHVSYIDTKQANRAAEQALLGAERFAMFAALLTGAVYPEAALAKGWAQLSYNAHHDAITGSESDQVYLDLLTGWRDAWQLGRDARDSALAVLSGLVGGDRSAVVWNPVARDRTDVVSVRLREPTGGVRVLDADGAEVAAVLDDDSHTVTWLAAGVPSLGWRSYRVTSGSAGGWTPIPGTQIGNEQHRLTVDPARGGGVSSWLGAGRELIVEGGLGNQLAVYDEYPKHPQSGEGPWHLVPSGNLFTSAVARDVTVQAYRSPLGERLVVRGRIRRVLSYTQTLTLWNGVDRIDCRTVVSGFTGADHLLRLRWPCPIPGAMPVAETADAVIGRGFGLLHEASGRSVDTARFPWTLDTPAHRWFGLSSCVRISVGDGTRAVAVAEVVAADSGAAEVRELMVALVRAGVTATCSASDGPRYGNLDVDSNLPDTRIALGGPAVNAFTASVLAAADPAYTAELDRQLARDGRARVWVPATAPLTQVWVPGADLSGVRALPVLVIAAADETVSQAGLAAEIARVADDLADAQIEVNQDAPAEMAPFEARTVALVNRGVPSFAVDKHGTLHTALLRSCTSWPSAAWTDGERRTAPDGSNFQLQHWTHTFDYALLAGDGDWRQARIADRSAEFADPLLAVLPVEAGGALPATGSLLRVDGAGSVAVGALKPAGNPLARGSAQPVDPATVAVRLVEGHGADADVRLRSDLGNVTVLGRADLLEQPVEHPDPQRLHGYEIATVLARLDIGASADAGAGLGPDAETAQPLYPRFWQHNRGPAPLGGLPGIPVLQPQRLDAEPGARLTLGLTVASDSVDAALIGAVTLTGPDDWTVEPGKVPVRLEAGEHLAVDLAVMVPSGADPGVYPIRARFDVTGAEVPPAWHQPVEDVAVVTVGGAGPARLLYLVDGPADVDVRAGESARLTVTVGTDARTDLAVEAHLISPWGTWEWAGPAAAGAVIPAGGTVTVGFDVTPPAWAEPGDFWALIRVGCAGALIYSPTVRMAVLPADGDPETPGLA</sequence>
<evidence type="ECO:0000313" key="6">
    <source>
        <dbReference type="EMBL" id="MBS9534944.1"/>
    </source>
</evidence>
<comment type="caution">
    <text evidence="6">The sequence shown here is derived from an EMBL/GenBank/DDBJ whole genome shotgun (WGS) entry which is preliminary data.</text>
</comment>
<accession>A0ABS5RLA1</accession>
<keyword evidence="2" id="KW-0479">Metal-binding</keyword>